<dbReference type="EMBL" id="VDLU01000001">
    <property type="protein sequence ID" value="TNJ29528.1"/>
    <property type="molecule type" value="Genomic_DNA"/>
</dbReference>
<evidence type="ECO:0000313" key="2">
    <source>
        <dbReference type="Proteomes" id="UP000315496"/>
    </source>
</evidence>
<comment type="caution">
    <text evidence="1">The sequence shown here is derived from an EMBL/GenBank/DDBJ whole genome shotgun (WGS) entry which is preliminary data.</text>
</comment>
<dbReference type="VEuPathDB" id="GiardiaDB:GMRT_11677"/>
<protein>
    <submittedName>
        <fullName evidence="1">Uncharacterized protein</fullName>
    </submittedName>
</protein>
<keyword evidence="2" id="KW-1185">Reference proteome</keyword>
<dbReference type="AlphaFoldDB" id="A0A4Z1T1F2"/>
<reference evidence="1 2" key="1">
    <citation type="submission" date="2019-05" db="EMBL/GenBank/DDBJ databases">
        <title>The compact genome of Giardia muris reveals important steps in the evolution of intestinal protozoan parasites.</title>
        <authorList>
            <person name="Xu F."/>
            <person name="Jimenez-Gonzalez A."/>
            <person name="Einarsson E."/>
            <person name="Astvaldsson A."/>
            <person name="Peirasmaki D."/>
            <person name="Eckmann L."/>
            <person name="Andersson J.O."/>
            <person name="Svard S.G."/>
            <person name="Jerlstrom-Hultqvist J."/>
        </authorList>
    </citation>
    <scope>NUCLEOTIDE SEQUENCE [LARGE SCALE GENOMIC DNA]</scope>
    <source>
        <strain evidence="1 2">Roberts-Thomson</strain>
    </source>
</reference>
<organism evidence="1 2">
    <name type="scientific">Giardia muris</name>
    <dbReference type="NCBI Taxonomy" id="5742"/>
    <lineage>
        <taxon>Eukaryota</taxon>
        <taxon>Metamonada</taxon>
        <taxon>Diplomonadida</taxon>
        <taxon>Hexamitidae</taxon>
        <taxon>Giardiinae</taxon>
        <taxon>Giardia</taxon>
    </lineage>
</organism>
<evidence type="ECO:0000313" key="1">
    <source>
        <dbReference type="EMBL" id="TNJ29528.1"/>
    </source>
</evidence>
<proteinExistence type="predicted"/>
<dbReference type="Proteomes" id="UP000315496">
    <property type="component" value="Chromosome 1"/>
</dbReference>
<accession>A0A4Z1T1F2</accession>
<name>A0A4Z1T1F2_GIAMU</name>
<gene>
    <name evidence="1" type="ORF">GMRT_11677</name>
</gene>
<sequence>MSPRRVYSIGEDLPVGVIHFEAEGQQLYFQVDPGLSHQLPELYHRLSLVRTCLTKEEADAEIEALLARRKQLRSPSAEKALERLRAASHQLVTTLAEHKGVTTSSIVKFFSLPNA</sequence>